<protein>
    <submittedName>
        <fullName evidence="1">Uncharacterized protein</fullName>
    </submittedName>
</protein>
<accession>A0A397UI40</accession>
<reference evidence="1 2" key="1">
    <citation type="submission" date="2018-06" db="EMBL/GenBank/DDBJ databases">
        <title>Comparative genomics reveals the genomic features of Rhizophagus irregularis, R. cerebriforme, R. diaphanum and Gigaspora rosea, and their symbiotic lifestyle signature.</title>
        <authorList>
            <person name="Morin E."/>
            <person name="San Clemente H."/>
            <person name="Chen E.C.H."/>
            <person name="De La Providencia I."/>
            <person name="Hainaut M."/>
            <person name="Kuo A."/>
            <person name="Kohler A."/>
            <person name="Murat C."/>
            <person name="Tang N."/>
            <person name="Roy S."/>
            <person name="Loubradou J."/>
            <person name="Henrissat B."/>
            <person name="Grigoriev I.V."/>
            <person name="Corradi N."/>
            <person name="Roux C."/>
            <person name="Martin F.M."/>
        </authorList>
    </citation>
    <scope>NUCLEOTIDE SEQUENCE [LARGE SCALE GENOMIC DNA]</scope>
    <source>
        <strain evidence="1 2">DAOM 194757</strain>
    </source>
</reference>
<name>A0A397UI40_9GLOM</name>
<dbReference type="EMBL" id="QKWP01001508">
    <property type="protein sequence ID" value="RIB08449.1"/>
    <property type="molecule type" value="Genomic_DNA"/>
</dbReference>
<evidence type="ECO:0000313" key="2">
    <source>
        <dbReference type="Proteomes" id="UP000266673"/>
    </source>
</evidence>
<evidence type="ECO:0000313" key="1">
    <source>
        <dbReference type="EMBL" id="RIB08449.1"/>
    </source>
</evidence>
<dbReference type="OrthoDB" id="2434939at2759"/>
<dbReference type="AlphaFoldDB" id="A0A397UI40"/>
<gene>
    <name evidence="1" type="ORF">C2G38_2271201</name>
</gene>
<comment type="caution">
    <text evidence="1">The sequence shown here is derived from an EMBL/GenBank/DDBJ whole genome shotgun (WGS) entry which is preliminary data.</text>
</comment>
<keyword evidence="2" id="KW-1185">Reference proteome</keyword>
<proteinExistence type="predicted"/>
<organism evidence="1 2">
    <name type="scientific">Gigaspora rosea</name>
    <dbReference type="NCBI Taxonomy" id="44941"/>
    <lineage>
        <taxon>Eukaryota</taxon>
        <taxon>Fungi</taxon>
        <taxon>Fungi incertae sedis</taxon>
        <taxon>Mucoromycota</taxon>
        <taxon>Glomeromycotina</taxon>
        <taxon>Glomeromycetes</taxon>
        <taxon>Diversisporales</taxon>
        <taxon>Gigasporaceae</taxon>
        <taxon>Gigaspora</taxon>
    </lineage>
</organism>
<dbReference type="Proteomes" id="UP000266673">
    <property type="component" value="Unassembled WGS sequence"/>
</dbReference>
<sequence length="178" mass="21053">MDLGLFPYMVKYTRDLLKFYGGSALVNKMDLRLGLILRYPGLKIFNSGLADLALFIAFEYKHMMKVMPFVLEGLLLDEKKDESLVQMFVNWNTMYCQSRQNKFTQTDLSHFEVIRMLTHKEVYECIVLQNNQPKINTGKFGKQYCTIPLHHLKSIIELYELDECTQKFLKVYYILFPH</sequence>